<keyword evidence="1" id="KW-0472">Membrane</keyword>
<reference evidence="2 3" key="1">
    <citation type="submission" date="2021-03" db="EMBL/GenBank/DDBJ databases">
        <title>Antimicrobial resistance genes in bacteria isolated from Japanese honey, and their potential for conferring macrolide and lincosamide resistance in the American foulbrood pathogen Paenibacillus larvae.</title>
        <authorList>
            <person name="Okamoto M."/>
            <person name="Kumagai M."/>
            <person name="Kanamori H."/>
            <person name="Takamatsu D."/>
        </authorList>
    </citation>
    <scope>NUCLEOTIDE SEQUENCE [LARGE SCALE GENOMIC DNA]</scope>
    <source>
        <strain evidence="2 3">J21TS7</strain>
    </source>
</reference>
<organism evidence="2 3">
    <name type="scientific">Paenibacillus cineris</name>
    <dbReference type="NCBI Taxonomy" id="237530"/>
    <lineage>
        <taxon>Bacteria</taxon>
        <taxon>Bacillati</taxon>
        <taxon>Bacillota</taxon>
        <taxon>Bacilli</taxon>
        <taxon>Bacillales</taxon>
        <taxon>Paenibacillaceae</taxon>
        <taxon>Paenibacillus</taxon>
    </lineage>
</organism>
<keyword evidence="3" id="KW-1185">Reference proteome</keyword>
<protein>
    <submittedName>
        <fullName evidence="2">Uncharacterized protein</fullName>
    </submittedName>
</protein>
<dbReference type="Proteomes" id="UP000676601">
    <property type="component" value="Unassembled WGS sequence"/>
</dbReference>
<sequence>MEAFQDQLQPDFTGIKLVLIYVLNVMTMNKIPWIRKTLAAMKLKMDQQKRIHIYR</sequence>
<evidence type="ECO:0000313" key="3">
    <source>
        <dbReference type="Proteomes" id="UP000676601"/>
    </source>
</evidence>
<name>A0ABQ4LDH4_9BACL</name>
<feature type="transmembrane region" description="Helical" evidence="1">
    <location>
        <begin position="12"/>
        <end position="34"/>
    </location>
</feature>
<accession>A0ABQ4LDH4</accession>
<gene>
    <name evidence="2" type="ORF">J21TS7_23310</name>
</gene>
<keyword evidence="1" id="KW-0812">Transmembrane</keyword>
<dbReference type="EMBL" id="BORU01000001">
    <property type="protein sequence ID" value="GIO54013.1"/>
    <property type="molecule type" value="Genomic_DNA"/>
</dbReference>
<proteinExistence type="predicted"/>
<evidence type="ECO:0000256" key="1">
    <source>
        <dbReference type="SAM" id="Phobius"/>
    </source>
</evidence>
<evidence type="ECO:0000313" key="2">
    <source>
        <dbReference type="EMBL" id="GIO54013.1"/>
    </source>
</evidence>
<keyword evidence="1" id="KW-1133">Transmembrane helix</keyword>
<comment type="caution">
    <text evidence="2">The sequence shown here is derived from an EMBL/GenBank/DDBJ whole genome shotgun (WGS) entry which is preliminary data.</text>
</comment>